<proteinExistence type="predicted"/>
<reference evidence="1" key="1">
    <citation type="submission" date="2024-03" db="EMBL/GenBank/DDBJ databases">
        <title>Diverse circular DNA viruses in blood, oral, and fecal samples of captive lemurs.</title>
        <authorList>
            <person name="Paietta E.N."/>
            <person name="Kraberger S."/>
            <person name="Lund M.C."/>
            <person name="Custer J.M."/>
            <person name="Vargas K.M."/>
            <person name="Ehmke E.E."/>
            <person name="Yoder A.D."/>
            <person name="Varsani A."/>
        </authorList>
    </citation>
    <scope>NUCLEOTIDE SEQUENCE</scope>
    <source>
        <strain evidence="1">Duke_30FF_63</strain>
    </source>
</reference>
<protein>
    <submittedName>
        <fullName evidence="1">Uncharacterized protein</fullName>
    </submittedName>
</protein>
<organism evidence="1">
    <name type="scientific">Dulem virus 42</name>
    <dbReference type="NCBI Taxonomy" id="3145760"/>
    <lineage>
        <taxon>Viruses</taxon>
        <taxon>Duplodnaviria</taxon>
        <taxon>Heunggongvirae</taxon>
        <taxon>Uroviricota</taxon>
        <taxon>Caudoviricetes</taxon>
    </lineage>
</organism>
<name>A0AAU8BBP3_9CAUD</name>
<accession>A0AAU8BBP3</accession>
<dbReference type="EMBL" id="PP511876">
    <property type="protein sequence ID" value="XCD08352.1"/>
    <property type="molecule type" value="Genomic_DNA"/>
</dbReference>
<evidence type="ECO:0000313" key="1">
    <source>
        <dbReference type="EMBL" id="XCD08352.1"/>
    </source>
</evidence>
<sequence length="196" mass="21209">MRFFAGKGYLYPVIGALSKIPYAIAESTAANSETPYAQNSFVPNSSADSALNVLGSLRYDPSNSLYNLIRTGAQNRYNIAKTGNLSSGQKAALTSASNNQLAMQRAAILADAYNRNAQYKQAYANAALQSGQAEAARAQQALATQQEAYRQAVGAKQKLQAQARKNWYTIAGGLAQDLSTTDYQNKLFDLYNKSIK</sequence>